<gene>
    <name evidence="3" type="ORF">KDK_02740</name>
</gene>
<dbReference type="AlphaFoldDB" id="A0A402ABK3"/>
<dbReference type="Pfam" id="PF02517">
    <property type="entry name" value="Rce1-like"/>
    <property type="match status" value="1"/>
</dbReference>
<feature type="transmembrane region" description="Helical" evidence="1">
    <location>
        <begin position="93"/>
        <end position="114"/>
    </location>
</feature>
<dbReference type="GO" id="GO:0006508">
    <property type="term" value="P:proteolysis"/>
    <property type="evidence" value="ECO:0007669"/>
    <property type="project" value="UniProtKB-KW"/>
</dbReference>
<feature type="transmembrane region" description="Helical" evidence="1">
    <location>
        <begin position="33"/>
        <end position="54"/>
    </location>
</feature>
<evidence type="ECO:0000259" key="2">
    <source>
        <dbReference type="Pfam" id="PF02517"/>
    </source>
</evidence>
<dbReference type="GO" id="GO:0008237">
    <property type="term" value="F:metallopeptidase activity"/>
    <property type="evidence" value="ECO:0007669"/>
    <property type="project" value="UniProtKB-KW"/>
</dbReference>
<comment type="caution">
    <text evidence="3">The sequence shown here is derived from an EMBL/GenBank/DDBJ whole genome shotgun (WGS) entry which is preliminary data.</text>
</comment>
<feature type="transmembrane region" description="Helical" evidence="1">
    <location>
        <begin position="182"/>
        <end position="208"/>
    </location>
</feature>
<dbReference type="InterPro" id="IPR003675">
    <property type="entry name" value="Rce1/LyrA-like_dom"/>
</dbReference>
<feature type="transmembrane region" description="Helical" evidence="1">
    <location>
        <begin position="229"/>
        <end position="251"/>
    </location>
</feature>
<evidence type="ECO:0000256" key="1">
    <source>
        <dbReference type="SAM" id="Phobius"/>
    </source>
</evidence>
<proteinExistence type="predicted"/>
<keyword evidence="3" id="KW-0378">Hydrolase</keyword>
<keyword evidence="4" id="KW-1185">Reference proteome</keyword>
<protein>
    <submittedName>
        <fullName evidence="3">CPBP family intramembrane metalloprotease</fullName>
    </submittedName>
</protein>
<feature type="transmembrane region" description="Helical" evidence="1">
    <location>
        <begin position="60"/>
        <end position="81"/>
    </location>
</feature>
<dbReference type="OrthoDB" id="161518at2"/>
<dbReference type="RefSeq" id="WP_126548368.1">
    <property type="nucleotide sequence ID" value="NZ_BIFS01000001.1"/>
</dbReference>
<keyword evidence="1" id="KW-0812">Transmembrane</keyword>
<feature type="domain" description="CAAX prenyl protease 2/Lysostaphin resistance protein A-like" evidence="2">
    <location>
        <begin position="202"/>
        <end position="302"/>
    </location>
</feature>
<keyword evidence="1" id="KW-0472">Membrane</keyword>
<accession>A0A402ABK3</accession>
<keyword evidence="3" id="KW-0482">Metalloprotease</keyword>
<feature type="transmembrane region" description="Helical" evidence="1">
    <location>
        <begin position="263"/>
        <end position="284"/>
    </location>
</feature>
<evidence type="ECO:0000313" key="3">
    <source>
        <dbReference type="EMBL" id="GCE16474.1"/>
    </source>
</evidence>
<keyword evidence="3" id="KW-0645">Protease</keyword>
<dbReference type="GO" id="GO:0004175">
    <property type="term" value="F:endopeptidase activity"/>
    <property type="evidence" value="ECO:0007669"/>
    <property type="project" value="UniProtKB-ARBA"/>
</dbReference>
<reference evidence="4" key="1">
    <citation type="submission" date="2018-12" db="EMBL/GenBank/DDBJ databases">
        <title>Tengunoibacter tsumagoiensis gen. nov., sp. nov., Dictyobacter kobayashii sp. nov., D. alpinus sp. nov., and D. joshuensis sp. nov. and description of Dictyobacteraceae fam. nov. within the order Ktedonobacterales isolated from Tengu-no-mugimeshi.</title>
        <authorList>
            <person name="Wang C.M."/>
            <person name="Zheng Y."/>
            <person name="Sakai Y."/>
            <person name="Toyoda A."/>
            <person name="Minakuchi Y."/>
            <person name="Abe K."/>
            <person name="Yokota A."/>
            <person name="Yabe S."/>
        </authorList>
    </citation>
    <scope>NUCLEOTIDE SEQUENCE [LARGE SCALE GENOMIC DNA]</scope>
    <source>
        <strain evidence="4">Uno11</strain>
    </source>
</reference>
<keyword evidence="1" id="KW-1133">Transmembrane helix</keyword>
<feature type="transmembrane region" description="Helical" evidence="1">
    <location>
        <begin position="144"/>
        <end position="162"/>
    </location>
</feature>
<dbReference type="GO" id="GO:0080120">
    <property type="term" value="P:CAAX-box protein maturation"/>
    <property type="evidence" value="ECO:0007669"/>
    <property type="project" value="UniProtKB-ARBA"/>
</dbReference>
<organism evidence="3 4">
    <name type="scientific">Dictyobacter kobayashii</name>
    <dbReference type="NCBI Taxonomy" id="2014872"/>
    <lineage>
        <taxon>Bacteria</taxon>
        <taxon>Bacillati</taxon>
        <taxon>Chloroflexota</taxon>
        <taxon>Ktedonobacteria</taxon>
        <taxon>Ktedonobacterales</taxon>
        <taxon>Dictyobacteraceae</taxon>
        <taxon>Dictyobacter</taxon>
    </lineage>
</organism>
<dbReference type="Proteomes" id="UP000287188">
    <property type="component" value="Unassembled WGS sequence"/>
</dbReference>
<name>A0A402ABK3_9CHLR</name>
<dbReference type="EMBL" id="BIFS01000001">
    <property type="protein sequence ID" value="GCE16474.1"/>
    <property type="molecule type" value="Genomic_DNA"/>
</dbReference>
<evidence type="ECO:0000313" key="4">
    <source>
        <dbReference type="Proteomes" id="UP000287188"/>
    </source>
</evidence>
<sequence>MEGTQPSPLPSRHKIIQAYQDSLWSAAKSPASWLFLLLWLTATIYIAIFTNIGIIPYLELAAYMVIISLLTIALTPESNILPSLPTRCSQRQLWLQLAVLLIIILLTGYRGMILQPGVPTSWQLPVIYPILALLHHLPNGLANPLLYFVLPVCCLLPLGASWKELGFEPGYRSWLVTLLWNFLPLILLIIGLLGGAFTFLALIVNVIQNALLNGFFEEFLMRGALMTRLNYLFGTTWSIVLSSLIFGFWHIGVQMVSFDNNFWLGLATTILGQATIGLGLAVILQRTRNLLASSIFHVVLDTASSLKVIP</sequence>